<evidence type="ECO:0000313" key="8">
    <source>
        <dbReference type="Proteomes" id="UP000095038"/>
    </source>
</evidence>
<dbReference type="SUPFAM" id="SSF64268">
    <property type="entry name" value="PX domain"/>
    <property type="match status" value="1"/>
</dbReference>
<dbReference type="InterPro" id="IPR035550">
    <property type="entry name" value="Bem1/Scd2_PX"/>
</dbReference>
<dbReference type="FunCoup" id="A0A1D2VDK2">
    <property type="interactions" value="155"/>
</dbReference>
<dbReference type="InterPro" id="IPR036028">
    <property type="entry name" value="SH3-like_dom_sf"/>
</dbReference>
<proteinExistence type="predicted"/>
<dbReference type="InterPro" id="IPR001683">
    <property type="entry name" value="PX_dom"/>
</dbReference>
<dbReference type="PANTHER" id="PTHR15706:SF2">
    <property type="entry name" value="SH3 AND PX DOMAIN-CONTAINING PROTEIN 2A"/>
    <property type="match status" value="1"/>
</dbReference>
<evidence type="ECO:0000313" key="7">
    <source>
        <dbReference type="EMBL" id="ODV59774.1"/>
    </source>
</evidence>
<feature type="region of interest" description="Disordered" evidence="4">
    <location>
        <begin position="326"/>
        <end position="364"/>
    </location>
</feature>
<feature type="domain" description="SH3" evidence="5">
    <location>
        <begin position="1"/>
        <end position="63"/>
    </location>
</feature>
<keyword evidence="8" id="KW-1185">Reference proteome</keyword>
<dbReference type="RefSeq" id="XP_020046081.1">
    <property type="nucleotide sequence ID" value="XM_020189885.1"/>
</dbReference>
<name>A0A1D2VDK2_9ASCO</name>
<dbReference type="GO" id="GO:0043332">
    <property type="term" value="C:mating projection tip"/>
    <property type="evidence" value="ECO:0007669"/>
    <property type="project" value="TreeGrafter"/>
</dbReference>
<reference evidence="8" key="1">
    <citation type="submission" date="2016-05" db="EMBL/GenBank/DDBJ databases">
        <title>Comparative genomics of biotechnologically important yeasts.</title>
        <authorList>
            <consortium name="DOE Joint Genome Institute"/>
            <person name="Riley R."/>
            <person name="Haridas S."/>
            <person name="Wolfe K.H."/>
            <person name="Lopes M.R."/>
            <person name="Hittinger C.T."/>
            <person name="Goker M."/>
            <person name="Salamov A."/>
            <person name="Wisecaver J."/>
            <person name="Long T.M."/>
            <person name="Aerts A.L."/>
            <person name="Barry K."/>
            <person name="Choi C."/>
            <person name="Clum A."/>
            <person name="Coughlan A.Y."/>
            <person name="Deshpande S."/>
            <person name="Douglass A.P."/>
            <person name="Hanson S.J."/>
            <person name="Klenk H.-P."/>
            <person name="Labutti K."/>
            <person name="Lapidus A."/>
            <person name="Lindquist E."/>
            <person name="Lipzen A."/>
            <person name="Meier-Kolthoff J.P."/>
            <person name="Ohm R.A."/>
            <person name="Otillar R.P."/>
            <person name="Pangilinan J."/>
            <person name="Peng Y."/>
            <person name="Rokas A."/>
            <person name="Rosa C.A."/>
            <person name="Scheuner C."/>
            <person name="Sibirny A.A."/>
            <person name="Slot J.C."/>
            <person name="Stielow J.B."/>
            <person name="Sun H."/>
            <person name="Kurtzman C.P."/>
            <person name="Blackwell M."/>
            <person name="Grigoriev I.V."/>
            <person name="Jeffries T.W."/>
        </authorList>
    </citation>
    <scope>NUCLEOTIDE SEQUENCE [LARGE SCALE GENOMIC DNA]</scope>
    <source>
        <strain evidence="8">DSM 1968</strain>
    </source>
</reference>
<keyword evidence="2" id="KW-0677">Repeat</keyword>
<dbReference type="OrthoDB" id="548867at2759"/>
<keyword evidence="1 3" id="KW-0728">SH3 domain</keyword>
<dbReference type="Proteomes" id="UP000095038">
    <property type="component" value="Unassembled WGS sequence"/>
</dbReference>
<feature type="non-terminal residue" evidence="7">
    <location>
        <position position="1"/>
    </location>
</feature>
<dbReference type="SMART" id="SM00326">
    <property type="entry name" value="SH3"/>
    <property type="match status" value="2"/>
</dbReference>
<dbReference type="PROSITE" id="PS50002">
    <property type="entry name" value="SH3"/>
    <property type="match status" value="1"/>
</dbReference>
<evidence type="ECO:0000256" key="2">
    <source>
        <dbReference type="ARBA" id="ARBA00022737"/>
    </source>
</evidence>
<dbReference type="InterPro" id="IPR001452">
    <property type="entry name" value="SH3_domain"/>
</dbReference>
<dbReference type="SUPFAM" id="SSF50044">
    <property type="entry name" value="SH3-domain"/>
    <property type="match status" value="2"/>
</dbReference>
<gene>
    <name evidence="7" type="ORF">ASCRUDRAFT_25172</name>
</gene>
<dbReference type="SMART" id="SM00312">
    <property type="entry name" value="PX"/>
    <property type="match status" value="1"/>
</dbReference>
<dbReference type="GeneID" id="30963521"/>
<evidence type="ECO:0000259" key="6">
    <source>
        <dbReference type="PROSITE" id="PS50195"/>
    </source>
</evidence>
<evidence type="ECO:0000256" key="3">
    <source>
        <dbReference type="PROSITE-ProRule" id="PRU00192"/>
    </source>
</evidence>
<dbReference type="GO" id="GO:0005935">
    <property type="term" value="C:cellular bud neck"/>
    <property type="evidence" value="ECO:0007669"/>
    <property type="project" value="EnsemblFungi"/>
</dbReference>
<dbReference type="STRING" id="1344418.A0A1D2VDK2"/>
<feature type="domain" description="PX" evidence="6">
    <location>
        <begin position="190"/>
        <end position="311"/>
    </location>
</feature>
<dbReference type="GO" id="GO:0005934">
    <property type="term" value="C:cellular bud tip"/>
    <property type="evidence" value="ECO:0007669"/>
    <property type="project" value="EnsemblFungi"/>
</dbReference>
<dbReference type="GO" id="GO:0030674">
    <property type="term" value="F:protein-macromolecule adaptor activity"/>
    <property type="evidence" value="ECO:0007669"/>
    <property type="project" value="TreeGrafter"/>
</dbReference>
<dbReference type="InParanoid" id="A0A1D2VDK2"/>
<dbReference type="CDD" id="cd06890">
    <property type="entry name" value="PX_Bem1p"/>
    <property type="match status" value="1"/>
</dbReference>
<dbReference type="AlphaFoldDB" id="A0A1D2VDK2"/>
<dbReference type="PANTHER" id="PTHR15706">
    <property type="entry name" value="SH3 MULTIPLE DOMAIN"/>
    <property type="match status" value="1"/>
</dbReference>
<dbReference type="EMBL" id="KV454484">
    <property type="protein sequence ID" value="ODV59774.1"/>
    <property type="molecule type" value="Genomic_DNA"/>
</dbReference>
<dbReference type="PROSITE" id="PS50195">
    <property type="entry name" value="PX"/>
    <property type="match status" value="1"/>
</dbReference>
<evidence type="ECO:0000256" key="4">
    <source>
        <dbReference type="SAM" id="MobiDB-lite"/>
    </source>
</evidence>
<dbReference type="GO" id="GO:0045185">
    <property type="term" value="P:maintenance of protein location"/>
    <property type="evidence" value="ECO:0007669"/>
    <property type="project" value="EnsemblFungi"/>
</dbReference>
<organism evidence="7 8">
    <name type="scientific">Ascoidea rubescens DSM 1968</name>
    <dbReference type="NCBI Taxonomy" id="1344418"/>
    <lineage>
        <taxon>Eukaryota</taxon>
        <taxon>Fungi</taxon>
        <taxon>Dikarya</taxon>
        <taxon>Ascomycota</taxon>
        <taxon>Saccharomycotina</taxon>
        <taxon>Saccharomycetes</taxon>
        <taxon>Ascoideaceae</taxon>
        <taxon>Ascoidea</taxon>
    </lineage>
</organism>
<dbReference type="Gene3D" id="3.10.20.90">
    <property type="entry name" value="Phosphatidylinositol 3-kinase Catalytic Subunit, Chain A, domain 1"/>
    <property type="match status" value="1"/>
</dbReference>
<feature type="compositionally biased region" description="Low complexity" evidence="4">
    <location>
        <begin position="326"/>
        <end position="363"/>
    </location>
</feature>
<dbReference type="GO" id="GO:0061191">
    <property type="term" value="P:positive regulation of vacuole fusion, non-autophagic"/>
    <property type="evidence" value="ECO:0007669"/>
    <property type="project" value="EnsemblFungi"/>
</dbReference>
<dbReference type="GO" id="GO:0000131">
    <property type="term" value="C:incipient cellular bud site"/>
    <property type="evidence" value="ECO:0007669"/>
    <property type="project" value="EnsemblFungi"/>
</dbReference>
<accession>A0A1D2VDK2</accession>
<evidence type="ECO:0000256" key="1">
    <source>
        <dbReference type="ARBA" id="ARBA00022443"/>
    </source>
</evidence>
<feature type="non-terminal residue" evidence="7">
    <location>
        <position position="409"/>
    </location>
</feature>
<sequence>APKKVIQALYDYNPQGPGELKFSKDDFFYVISNENDKNWYEAFNPITNVKGKVPIKKTTAPTLYGTVLYNFKGEKEDELDVEEGEYLVLCAHHEFEWFIAKPIDRLGGPGLVPVSYIKIMNMVPGKESSPDVKQEILVNNLPTVQEWKILNAQYQASSIQLNQEIFEQQSYYQNQFGNQFQNPYSNQYPNNVYQNSAVSIERLYLMNDEYWYNIICKLSNNIVRSLWRCYKDFFNFQKLLLQAFPTEAGEFDTKNRSLPFIPGPVVFVSENLASQRLYVLEKYLNELIKLPDHISKSHLVLSLFEITQENDKEYTTEQFIQLYSSNSTSNRSSDSKKSISTSATSQNNDNENNPHNNNNNENDIIGSSVKQTKIKCYFEDDIFALLIPLNISFLDLKIKISKRVDYDVE</sequence>
<dbReference type="GO" id="GO:0032266">
    <property type="term" value="F:phosphatidylinositol-3-phosphate binding"/>
    <property type="evidence" value="ECO:0007669"/>
    <property type="project" value="EnsemblFungi"/>
</dbReference>
<dbReference type="InterPro" id="IPR051228">
    <property type="entry name" value="NADPH_Oxidase/PX-Domain"/>
</dbReference>
<dbReference type="InterPro" id="IPR036871">
    <property type="entry name" value="PX_dom_sf"/>
</dbReference>
<dbReference type="Pfam" id="PF00018">
    <property type="entry name" value="SH3_1"/>
    <property type="match status" value="2"/>
</dbReference>
<evidence type="ECO:0000259" key="5">
    <source>
        <dbReference type="PROSITE" id="PS50002"/>
    </source>
</evidence>
<protein>
    <submittedName>
        <fullName evidence="7">Phox-like protein</fullName>
    </submittedName>
</protein>
<dbReference type="Gene3D" id="2.30.30.40">
    <property type="entry name" value="SH3 Domains"/>
    <property type="match status" value="2"/>
</dbReference>
<dbReference type="GO" id="GO:0005938">
    <property type="term" value="C:cell cortex"/>
    <property type="evidence" value="ECO:0007669"/>
    <property type="project" value="EnsemblFungi"/>
</dbReference>
<dbReference type="GO" id="GO:0000753">
    <property type="term" value="P:cell morphogenesis involved in conjugation with cellular fusion"/>
    <property type="evidence" value="ECO:0007669"/>
    <property type="project" value="EnsemblFungi"/>
</dbReference>
<dbReference type="Gene3D" id="3.30.1520.10">
    <property type="entry name" value="Phox-like domain"/>
    <property type="match status" value="1"/>
</dbReference>
<dbReference type="GO" id="GO:0120157">
    <property type="term" value="C:PAR polarity complex"/>
    <property type="evidence" value="ECO:0007669"/>
    <property type="project" value="EnsemblFungi"/>
</dbReference>
<dbReference type="SUPFAM" id="SSF54277">
    <property type="entry name" value="CAD &amp; PB1 domains"/>
    <property type="match status" value="1"/>
</dbReference>
<dbReference type="Pfam" id="PF00787">
    <property type="entry name" value="PX"/>
    <property type="match status" value="1"/>
</dbReference>